<proteinExistence type="predicted"/>
<name>A0AA41Z898_9HYPH</name>
<gene>
    <name evidence="1" type="ORF">M8523_31020</name>
</gene>
<sequence>MKAALIIADRFVYADKTFAEFKVWKVPSPVPQSQHDFKYRLVYIVNGVRVIGFDNERGKGDHQHAGGEERPYTFQSVDVLLNDFAAAIEQWRQRNGRS</sequence>
<organism evidence="1 2">
    <name type="scientific">Lichenifustis flavocetrariae</name>
    <dbReference type="NCBI Taxonomy" id="2949735"/>
    <lineage>
        <taxon>Bacteria</taxon>
        <taxon>Pseudomonadati</taxon>
        <taxon>Pseudomonadota</taxon>
        <taxon>Alphaproteobacteria</taxon>
        <taxon>Hyphomicrobiales</taxon>
        <taxon>Lichenihabitantaceae</taxon>
        <taxon>Lichenifustis</taxon>
    </lineage>
</organism>
<evidence type="ECO:0000313" key="1">
    <source>
        <dbReference type="EMBL" id="MCW6512353.1"/>
    </source>
</evidence>
<dbReference type="Proteomes" id="UP001165667">
    <property type="component" value="Unassembled WGS sequence"/>
</dbReference>
<dbReference type="InterPro" id="IPR045397">
    <property type="entry name" value="TumE-like"/>
</dbReference>
<dbReference type="AlphaFoldDB" id="A0AA41Z898"/>
<evidence type="ECO:0000313" key="2">
    <source>
        <dbReference type="Proteomes" id="UP001165667"/>
    </source>
</evidence>
<protein>
    <submittedName>
        <fullName evidence="1">DUF6516 family protein</fullName>
    </submittedName>
</protein>
<dbReference type="RefSeq" id="WP_282588727.1">
    <property type="nucleotide sequence ID" value="NZ_JAMOIM010000047.1"/>
</dbReference>
<dbReference type="Pfam" id="PF20126">
    <property type="entry name" value="TumE"/>
    <property type="match status" value="1"/>
</dbReference>
<comment type="caution">
    <text evidence="1">The sequence shown here is derived from an EMBL/GenBank/DDBJ whole genome shotgun (WGS) entry which is preliminary data.</text>
</comment>
<accession>A0AA41Z898</accession>
<dbReference type="EMBL" id="JAMOIM010000047">
    <property type="protein sequence ID" value="MCW6512353.1"/>
    <property type="molecule type" value="Genomic_DNA"/>
</dbReference>
<reference evidence="1" key="1">
    <citation type="submission" date="2022-05" db="EMBL/GenBank/DDBJ databases">
        <authorList>
            <person name="Pankratov T."/>
        </authorList>
    </citation>
    <scope>NUCLEOTIDE SEQUENCE</scope>
    <source>
        <strain evidence="1">BP6-180914</strain>
    </source>
</reference>
<keyword evidence="2" id="KW-1185">Reference proteome</keyword>